<dbReference type="AlphaFoldDB" id="A0A1F7XX81"/>
<evidence type="ECO:0000256" key="3">
    <source>
        <dbReference type="ARBA" id="ARBA00022840"/>
    </source>
</evidence>
<reference evidence="6 7" key="1">
    <citation type="journal article" date="2016" name="Nat. Commun.">
        <title>Thousands of microbial genomes shed light on interconnected biogeochemical processes in an aquifer system.</title>
        <authorList>
            <person name="Anantharaman K."/>
            <person name="Brown C.T."/>
            <person name="Hug L.A."/>
            <person name="Sharon I."/>
            <person name="Castelle C.J."/>
            <person name="Probst A.J."/>
            <person name="Thomas B.C."/>
            <person name="Singh A."/>
            <person name="Wilkins M.J."/>
            <person name="Karaoz U."/>
            <person name="Brodie E.L."/>
            <person name="Williams K.H."/>
            <person name="Hubbard S.S."/>
            <person name="Banfield J.F."/>
        </authorList>
    </citation>
    <scope>NUCLEOTIDE SEQUENCE [LARGE SCALE GENOMIC DNA]</scope>
</reference>
<dbReference type="InterPro" id="IPR004666">
    <property type="entry name" value="Rp_bS6_RimK/Lys_biosynth_LsyX"/>
</dbReference>
<dbReference type="GO" id="GO:0005737">
    <property type="term" value="C:cytoplasm"/>
    <property type="evidence" value="ECO:0007669"/>
    <property type="project" value="TreeGrafter"/>
</dbReference>
<sequence length="290" mass="33004">MNIVLITTRSTLEENLRIAEEAKILGHIFKLVDMKEFEYGITNGKLYIKQFENLYPDIIIMRGVFNSIKSITAYVESLRSKGVKVFDNNFLSHKYSINKIADLIKLAQAGIPVPDSYHLHDFKKYSPTANKLGYPMICKLTRTGKGAGVYKFDNKEDLTKFVVDLENREAEPESYLLQEFIPYKYDLRILIIGSDIFCMRRFPKKGDFRANFSLGGSVELFDLDEKGNTLAINAMQAVDIEVAGVDLLITKDNKRYILEVNHTPGMIGMEKATSKNIAGIYLEYAIKNAR</sequence>
<dbReference type="GO" id="GO:0072590">
    <property type="term" value="F:N-acetyl-L-aspartate-L-glutamate ligase activity"/>
    <property type="evidence" value="ECO:0007669"/>
    <property type="project" value="TreeGrafter"/>
</dbReference>
<keyword evidence="1" id="KW-0479">Metal-binding</keyword>
<comment type="caution">
    <text evidence="6">The sequence shown here is derived from an EMBL/GenBank/DDBJ whole genome shotgun (WGS) entry which is preliminary data.</text>
</comment>
<evidence type="ECO:0000313" key="6">
    <source>
        <dbReference type="EMBL" id="OGM19329.1"/>
    </source>
</evidence>
<evidence type="ECO:0000313" key="7">
    <source>
        <dbReference type="Proteomes" id="UP000178446"/>
    </source>
</evidence>
<dbReference type="InterPro" id="IPR013651">
    <property type="entry name" value="ATP-grasp_RimK-type"/>
</dbReference>
<evidence type="ECO:0000259" key="5">
    <source>
        <dbReference type="PROSITE" id="PS50975"/>
    </source>
</evidence>
<proteinExistence type="predicted"/>
<evidence type="ECO:0000256" key="4">
    <source>
        <dbReference type="PROSITE-ProRule" id="PRU00409"/>
    </source>
</evidence>
<gene>
    <name evidence="6" type="ORF">A2685_00665</name>
</gene>
<dbReference type="PROSITE" id="PS50975">
    <property type="entry name" value="ATP_GRASP"/>
    <property type="match status" value="1"/>
</dbReference>
<dbReference type="InterPro" id="IPR013815">
    <property type="entry name" value="ATP_grasp_subdomain_1"/>
</dbReference>
<evidence type="ECO:0000256" key="2">
    <source>
        <dbReference type="ARBA" id="ARBA00022741"/>
    </source>
</evidence>
<dbReference type="Gene3D" id="3.30.470.20">
    <property type="entry name" value="ATP-grasp fold, B domain"/>
    <property type="match status" value="1"/>
</dbReference>
<dbReference type="Gene3D" id="3.40.50.20">
    <property type="match status" value="1"/>
</dbReference>
<dbReference type="SUPFAM" id="SSF56059">
    <property type="entry name" value="Glutathione synthetase ATP-binding domain-like"/>
    <property type="match status" value="1"/>
</dbReference>
<dbReference type="GO" id="GO:0005524">
    <property type="term" value="F:ATP binding"/>
    <property type="evidence" value="ECO:0007669"/>
    <property type="project" value="UniProtKB-UniRule"/>
</dbReference>
<keyword evidence="3 4" id="KW-0067">ATP-binding</keyword>
<dbReference type="PANTHER" id="PTHR21621:SF0">
    <property type="entry name" value="BETA-CITRYLGLUTAMATE SYNTHASE B-RELATED"/>
    <property type="match status" value="1"/>
</dbReference>
<organism evidence="6 7">
    <name type="scientific">Candidatus Woesebacteria bacterium RIFCSPHIGHO2_01_FULL_37_10</name>
    <dbReference type="NCBI Taxonomy" id="1802489"/>
    <lineage>
        <taxon>Bacteria</taxon>
        <taxon>Candidatus Woeseibacteriota</taxon>
    </lineage>
</organism>
<feature type="domain" description="ATP-grasp" evidence="5">
    <location>
        <begin position="103"/>
        <end position="286"/>
    </location>
</feature>
<dbReference type="Proteomes" id="UP000178446">
    <property type="component" value="Unassembled WGS sequence"/>
</dbReference>
<keyword evidence="2 4" id="KW-0547">Nucleotide-binding</keyword>
<dbReference type="Gene3D" id="3.30.1490.20">
    <property type="entry name" value="ATP-grasp fold, A domain"/>
    <property type="match status" value="1"/>
</dbReference>
<dbReference type="GO" id="GO:0046872">
    <property type="term" value="F:metal ion binding"/>
    <property type="evidence" value="ECO:0007669"/>
    <property type="project" value="UniProtKB-KW"/>
</dbReference>
<evidence type="ECO:0000256" key="1">
    <source>
        <dbReference type="ARBA" id="ARBA00022723"/>
    </source>
</evidence>
<protein>
    <recommendedName>
        <fullName evidence="5">ATP-grasp domain-containing protein</fullName>
    </recommendedName>
</protein>
<accession>A0A1F7XX81</accession>
<dbReference type="NCBIfam" id="TIGR00768">
    <property type="entry name" value="rimK_fam"/>
    <property type="match status" value="1"/>
</dbReference>
<dbReference type="EMBL" id="MGGB01000015">
    <property type="protein sequence ID" value="OGM19329.1"/>
    <property type="molecule type" value="Genomic_DNA"/>
</dbReference>
<dbReference type="PANTHER" id="PTHR21621">
    <property type="entry name" value="RIBOSOMAL PROTEIN S6 MODIFICATION PROTEIN"/>
    <property type="match status" value="1"/>
</dbReference>
<name>A0A1F7XX81_9BACT</name>
<dbReference type="InterPro" id="IPR011761">
    <property type="entry name" value="ATP-grasp"/>
</dbReference>
<dbReference type="Pfam" id="PF08443">
    <property type="entry name" value="RimK"/>
    <property type="match status" value="1"/>
</dbReference>